<evidence type="ECO:0000313" key="22">
    <source>
        <dbReference type="Proteomes" id="UP000594800"/>
    </source>
</evidence>
<dbReference type="InterPro" id="IPR006094">
    <property type="entry name" value="Oxid_FAD_bind_N"/>
</dbReference>
<keyword evidence="22" id="KW-1185">Reference proteome</keyword>
<evidence type="ECO:0000256" key="6">
    <source>
        <dbReference type="ARBA" id="ARBA00015188"/>
    </source>
</evidence>
<evidence type="ECO:0000256" key="13">
    <source>
        <dbReference type="ARBA" id="ARBA00022984"/>
    </source>
</evidence>
<evidence type="ECO:0000256" key="19">
    <source>
        <dbReference type="HAMAP-Rule" id="MF_00037"/>
    </source>
</evidence>
<evidence type="ECO:0000259" key="20">
    <source>
        <dbReference type="PROSITE" id="PS51387"/>
    </source>
</evidence>
<evidence type="ECO:0000256" key="4">
    <source>
        <dbReference type="ARBA" id="ARBA00004752"/>
    </source>
</evidence>
<dbReference type="InterPro" id="IPR036318">
    <property type="entry name" value="FAD-bd_PCMH-like_sf"/>
</dbReference>
<reference evidence="21 22" key="1">
    <citation type="submission" date="2020-11" db="EMBL/GenBank/DDBJ databases">
        <title>Description of Pontivivens ytuae sp. nov. isolated from deep sea sediment of Mariana Trench.</title>
        <authorList>
            <person name="Wang Z."/>
            <person name="Sun Q.-L."/>
            <person name="Xu X.-D."/>
            <person name="Tang Y.-Z."/>
            <person name="Zhang J."/>
        </authorList>
    </citation>
    <scope>NUCLEOTIDE SEQUENCE [LARGE SCALE GENOMIC DNA]</scope>
    <source>
        <strain evidence="21 22">MT2928</strain>
    </source>
</reference>
<sequence length="333" mass="35569">MRAPSPEILAELERHAPGRLRTGVDMSTLGRWQIGGIADAVFTPETPEEVSAGLGLLHESGTRHVVIGEGSNLLFDDNGYRGVLVVVGPAMSAFRADPETGLVEAEAGLWVPYFVLKTIRAGLQGNVHAAGIPGTLGGLVVMNGGSQRKGIGDQLVDVKVVEKDGRMSTLTRDDCAFSYRRSALQDRGATVVSARFRYEKGDTQEMRREAIAILAERRGKFPRTQPNCGSVFLSNPALYATLGPPGRAIEETGLKGTGRGGARISPRHANFIVNEGGARSEDVLHLIALARARVAERTGIAMDCEVRHLPPEGTLRPAHLSAIDLSSPRARSA</sequence>
<evidence type="ECO:0000256" key="8">
    <source>
        <dbReference type="ARBA" id="ARBA00022618"/>
    </source>
</evidence>
<dbReference type="GO" id="GO:0071555">
    <property type="term" value="P:cell wall organization"/>
    <property type="evidence" value="ECO:0007669"/>
    <property type="project" value="UniProtKB-KW"/>
</dbReference>
<feature type="active site" description="Proton donor" evidence="19">
    <location>
        <position position="230"/>
    </location>
</feature>
<protein>
    <recommendedName>
        <fullName evidence="6 19">UDP-N-acetylenolpyruvoylglucosamine reductase</fullName>
        <ecNumber evidence="5 19">1.3.1.98</ecNumber>
    </recommendedName>
    <alternativeName>
        <fullName evidence="17 19">UDP-N-acetylmuramate dehydrogenase</fullName>
    </alternativeName>
</protein>
<dbReference type="AlphaFoldDB" id="A0A7S9QE83"/>
<evidence type="ECO:0000256" key="7">
    <source>
        <dbReference type="ARBA" id="ARBA00022490"/>
    </source>
</evidence>
<keyword evidence="14 19" id="KW-0560">Oxidoreductase</keyword>
<feature type="domain" description="FAD-binding PCMH-type" evidence="20">
    <location>
        <begin position="34"/>
        <end position="201"/>
    </location>
</feature>
<dbReference type="GO" id="GO:0071949">
    <property type="term" value="F:FAD binding"/>
    <property type="evidence" value="ECO:0007669"/>
    <property type="project" value="InterPro"/>
</dbReference>
<evidence type="ECO:0000256" key="9">
    <source>
        <dbReference type="ARBA" id="ARBA00022630"/>
    </source>
</evidence>
<keyword evidence="13 19" id="KW-0573">Peptidoglycan synthesis</keyword>
<dbReference type="Gene3D" id="3.30.465.10">
    <property type="match status" value="1"/>
</dbReference>
<dbReference type="PANTHER" id="PTHR21071:SF4">
    <property type="entry name" value="UDP-N-ACETYLENOLPYRUVOYLGLUCOSAMINE REDUCTASE"/>
    <property type="match status" value="1"/>
</dbReference>
<dbReference type="GO" id="GO:0008360">
    <property type="term" value="P:regulation of cell shape"/>
    <property type="evidence" value="ECO:0007669"/>
    <property type="project" value="UniProtKB-KW"/>
</dbReference>
<feature type="active site" evidence="19">
    <location>
        <position position="305"/>
    </location>
</feature>
<evidence type="ECO:0000256" key="14">
    <source>
        <dbReference type="ARBA" id="ARBA00023002"/>
    </source>
</evidence>
<dbReference type="Pfam" id="PF01565">
    <property type="entry name" value="FAD_binding_4"/>
    <property type="match status" value="1"/>
</dbReference>
<proteinExistence type="inferred from homology"/>
<comment type="similarity">
    <text evidence="19">Belongs to the MurB family.</text>
</comment>
<evidence type="ECO:0000256" key="3">
    <source>
        <dbReference type="ARBA" id="ARBA00004496"/>
    </source>
</evidence>
<comment type="function">
    <text evidence="2 19">Cell wall formation.</text>
</comment>
<dbReference type="PANTHER" id="PTHR21071">
    <property type="entry name" value="UDP-N-ACETYLENOLPYRUVOYLGLUCOSAMINE REDUCTASE"/>
    <property type="match status" value="1"/>
</dbReference>
<dbReference type="GO" id="GO:0051301">
    <property type="term" value="P:cell division"/>
    <property type="evidence" value="ECO:0007669"/>
    <property type="project" value="UniProtKB-KW"/>
</dbReference>
<comment type="pathway">
    <text evidence="4 19">Cell wall biogenesis; peptidoglycan biosynthesis.</text>
</comment>
<dbReference type="InterPro" id="IPR003170">
    <property type="entry name" value="MurB"/>
</dbReference>
<dbReference type="Gene3D" id="3.90.78.10">
    <property type="entry name" value="UDP-N-acetylenolpyruvoylglucosamine reductase, C-terminal domain"/>
    <property type="match status" value="1"/>
</dbReference>
<evidence type="ECO:0000256" key="17">
    <source>
        <dbReference type="ARBA" id="ARBA00031026"/>
    </source>
</evidence>
<evidence type="ECO:0000256" key="18">
    <source>
        <dbReference type="ARBA" id="ARBA00048914"/>
    </source>
</evidence>
<dbReference type="InterPro" id="IPR036635">
    <property type="entry name" value="MurB_C_sf"/>
</dbReference>
<dbReference type="SUPFAM" id="SSF56176">
    <property type="entry name" value="FAD-binding/transporter-associated domain-like"/>
    <property type="match status" value="1"/>
</dbReference>
<dbReference type="NCBIfam" id="TIGR00179">
    <property type="entry name" value="murB"/>
    <property type="match status" value="1"/>
</dbReference>
<keyword evidence="7 19" id="KW-0963">Cytoplasm</keyword>
<dbReference type="InterPro" id="IPR016167">
    <property type="entry name" value="FAD-bd_PCMH_sub1"/>
</dbReference>
<dbReference type="SUPFAM" id="SSF56194">
    <property type="entry name" value="Uridine diphospho-N-Acetylenolpyruvylglucosamine reductase, MurB, C-terminal domain"/>
    <property type="match status" value="1"/>
</dbReference>
<name>A0A7S9QE83_9RHOB</name>
<dbReference type="InterPro" id="IPR016166">
    <property type="entry name" value="FAD-bd_PCMH"/>
</dbReference>
<dbReference type="Pfam" id="PF02873">
    <property type="entry name" value="MurB_C"/>
    <property type="match status" value="1"/>
</dbReference>
<evidence type="ECO:0000256" key="12">
    <source>
        <dbReference type="ARBA" id="ARBA00022960"/>
    </source>
</evidence>
<keyword evidence="12 19" id="KW-0133">Cell shape</keyword>
<feature type="active site" evidence="19">
    <location>
        <position position="180"/>
    </location>
</feature>
<evidence type="ECO:0000256" key="11">
    <source>
        <dbReference type="ARBA" id="ARBA00022857"/>
    </source>
</evidence>
<keyword evidence="8 19" id="KW-0132">Cell division</keyword>
<keyword evidence="16 19" id="KW-0961">Cell wall biogenesis/degradation</keyword>
<dbReference type="GO" id="GO:0009252">
    <property type="term" value="P:peptidoglycan biosynthetic process"/>
    <property type="evidence" value="ECO:0007669"/>
    <property type="project" value="UniProtKB-UniRule"/>
</dbReference>
<evidence type="ECO:0000313" key="21">
    <source>
        <dbReference type="EMBL" id="QPH56058.1"/>
    </source>
</evidence>
<keyword evidence="9 19" id="KW-0285">Flavoprotein</keyword>
<dbReference type="HAMAP" id="MF_00037">
    <property type="entry name" value="MurB"/>
    <property type="match status" value="1"/>
</dbReference>
<dbReference type="GO" id="GO:0005829">
    <property type="term" value="C:cytosol"/>
    <property type="evidence" value="ECO:0007669"/>
    <property type="project" value="TreeGrafter"/>
</dbReference>
<dbReference type="EMBL" id="CP064942">
    <property type="protein sequence ID" value="QPH56058.1"/>
    <property type="molecule type" value="Genomic_DNA"/>
</dbReference>
<evidence type="ECO:0000256" key="5">
    <source>
        <dbReference type="ARBA" id="ARBA00012518"/>
    </source>
</evidence>
<keyword evidence="15 19" id="KW-0131">Cell cycle</keyword>
<dbReference type="GO" id="GO:0008762">
    <property type="term" value="F:UDP-N-acetylmuramate dehydrogenase activity"/>
    <property type="evidence" value="ECO:0007669"/>
    <property type="project" value="UniProtKB-UniRule"/>
</dbReference>
<dbReference type="PROSITE" id="PS51387">
    <property type="entry name" value="FAD_PCMH"/>
    <property type="match status" value="1"/>
</dbReference>
<accession>A0A7S9QE83</accession>
<evidence type="ECO:0000256" key="16">
    <source>
        <dbReference type="ARBA" id="ARBA00023316"/>
    </source>
</evidence>
<dbReference type="EC" id="1.3.1.98" evidence="5 19"/>
<evidence type="ECO:0000256" key="2">
    <source>
        <dbReference type="ARBA" id="ARBA00003921"/>
    </source>
</evidence>
<dbReference type="KEGG" id="poz:I0K15_10190"/>
<keyword evidence="10 19" id="KW-0274">FAD</keyword>
<dbReference type="RefSeq" id="WP_196105315.1">
    <property type="nucleotide sequence ID" value="NZ_CP064942.1"/>
</dbReference>
<evidence type="ECO:0000256" key="15">
    <source>
        <dbReference type="ARBA" id="ARBA00023306"/>
    </source>
</evidence>
<evidence type="ECO:0000256" key="10">
    <source>
        <dbReference type="ARBA" id="ARBA00022827"/>
    </source>
</evidence>
<dbReference type="InterPro" id="IPR016169">
    <property type="entry name" value="FAD-bd_PCMH_sub2"/>
</dbReference>
<dbReference type="UniPathway" id="UPA00219"/>
<comment type="catalytic activity">
    <reaction evidence="18 19">
        <text>UDP-N-acetyl-alpha-D-muramate + NADP(+) = UDP-N-acetyl-3-O-(1-carboxyvinyl)-alpha-D-glucosamine + NADPH + H(+)</text>
        <dbReference type="Rhea" id="RHEA:12248"/>
        <dbReference type="ChEBI" id="CHEBI:15378"/>
        <dbReference type="ChEBI" id="CHEBI:57783"/>
        <dbReference type="ChEBI" id="CHEBI:58349"/>
        <dbReference type="ChEBI" id="CHEBI:68483"/>
        <dbReference type="ChEBI" id="CHEBI:70757"/>
        <dbReference type="EC" id="1.3.1.98"/>
    </reaction>
</comment>
<keyword evidence="11 19" id="KW-0521">NADP</keyword>
<dbReference type="Gene3D" id="3.30.43.10">
    <property type="entry name" value="Uridine Diphospho-n-acetylenolpyruvylglucosamine Reductase, domain 2"/>
    <property type="match status" value="1"/>
</dbReference>
<organism evidence="21 22">
    <name type="scientific">Pontivivens ytuae</name>
    <dbReference type="NCBI Taxonomy" id="2789856"/>
    <lineage>
        <taxon>Bacteria</taxon>
        <taxon>Pseudomonadati</taxon>
        <taxon>Pseudomonadota</taxon>
        <taxon>Alphaproteobacteria</taxon>
        <taxon>Rhodobacterales</taxon>
        <taxon>Paracoccaceae</taxon>
        <taxon>Pontivivens</taxon>
    </lineage>
</organism>
<dbReference type="InterPro" id="IPR011601">
    <property type="entry name" value="MurB_C"/>
</dbReference>
<gene>
    <name evidence="19 21" type="primary">murB</name>
    <name evidence="21" type="ORF">I0K15_10190</name>
</gene>
<comment type="subcellular location">
    <subcellularLocation>
        <location evidence="3 19">Cytoplasm</location>
    </subcellularLocation>
</comment>
<evidence type="ECO:0000256" key="1">
    <source>
        <dbReference type="ARBA" id="ARBA00001974"/>
    </source>
</evidence>
<comment type="cofactor">
    <cofactor evidence="1 19">
        <name>FAD</name>
        <dbReference type="ChEBI" id="CHEBI:57692"/>
    </cofactor>
</comment>
<dbReference type="Proteomes" id="UP000594800">
    <property type="component" value="Chromosome"/>
</dbReference>